<keyword evidence="15" id="KW-1185">Reference proteome</keyword>
<feature type="domain" description="Fatty acid desaturase" evidence="13">
    <location>
        <begin position="87"/>
        <end position="315"/>
    </location>
</feature>
<evidence type="ECO:0000256" key="12">
    <source>
        <dbReference type="SAM" id="Phobius"/>
    </source>
</evidence>
<proteinExistence type="inferred from homology"/>
<reference evidence="14 15" key="1">
    <citation type="submission" date="2018-02" db="EMBL/GenBank/DDBJ databases">
        <authorList>
            <person name="Cohen D.B."/>
            <person name="Kent A.D."/>
        </authorList>
    </citation>
    <scope>NUCLEOTIDE SEQUENCE [LARGE SCALE GENOMIC DNA]</scope>
    <source>
        <strain evidence="14 15">CCAP 1448/3</strain>
    </source>
</reference>
<evidence type="ECO:0000256" key="2">
    <source>
        <dbReference type="ARBA" id="ARBA00004141"/>
    </source>
</evidence>
<keyword evidence="10 12" id="KW-0472">Membrane</keyword>
<evidence type="ECO:0000256" key="9">
    <source>
        <dbReference type="ARBA" id="ARBA00023098"/>
    </source>
</evidence>
<evidence type="ECO:0000256" key="10">
    <source>
        <dbReference type="ARBA" id="ARBA00023136"/>
    </source>
</evidence>
<dbReference type="RefSeq" id="WP_106289121.1">
    <property type="nucleotide sequence ID" value="NZ_CAWNTC010000068.1"/>
</dbReference>
<feature type="transmembrane region" description="Helical" evidence="12">
    <location>
        <begin position="54"/>
        <end position="74"/>
    </location>
</feature>
<feature type="compositionally biased region" description="Polar residues" evidence="11">
    <location>
        <begin position="9"/>
        <end position="31"/>
    </location>
</feature>
<comment type="cofactor">
    <cofactor evidence="1">
        <name>Fe(2+)</name>
        <dbReference type="ChEBI" id="CHEBI:29033"/>
    </cofactor>
</comment>
<protein>
    <submittedName>
        <fullName evidence="14">Acyl-CoA desaturase</fullName>
    </submittedName>
</protein>
<dbReference type="PRINTS" id="PR00075">
    <property type="entry name" value="FACDDSATRASE"/>
</dbReference>
<sequence>MRRHGDNPINHQPSTINHQPSTINHQPSTINHQPSTMQIPISIESDRLTTQLQIHGWTTILLPFFGTILALVVAWHSGISLVDIGLLVMMYSLTTIGITVGFHRHFAHCTFETNNPMRVIFGILGSMAAEGPMNYWVATHRRHHKYSDLPGDPHSPFIKGEEKLSGWRGLWHSHMGWTVDHKITNTFLFAKDMLRDPLMVKISKLYYLWIFIGLAIPAILGGLITQSWMGAFTGFLWGGCVRTFLHHHIGFWTIGSLAHLWGDRPFDTGDWSRNNIWLAIPTGGEMWHNNHHAFPNSAIFGFEWWQIDLGGWLIRALEKLGLVWDVKFPTPGMIEAKKSSNPNANL</sequence>
<dbReference type="GO" id="GO:0006631">
    <property type="term" value="P:fatty acid metabolic process"/>
    <property type="evidence" value="ECO:0007669"/>
    <property type="project" value="UniProtKB-KW"/>
</dbReference>
<keyword evidence="6 12" id="KW-1133">Transmembrane helix</keyword>
<feature type="transmembrane region" description="Helical" evidence="12">
    <location>
        <begin position="205"/>
        <end position="224"/>
    </location>
</feature>
<dbReference type="PANTHER" id="PTHR11351">
    <property type="entry name" value="ACYL-COA DESATURASE"/>
    <property type="match status" value="1"/>
</dbReference>
<gene>
    <name evidence="14" type="ORF">C7B64_13175</name>
</gene>
<organism evidence="14 15">
    <name type="scientific">Merismopedia glauca CCAP 1448/3</name>
    <dbReference type="NCBI Taxonomy" id="1296344"/>
    <lineage>
        <taxon>Bacteria</taxon>
        <taxon>Bacillati</taxon>
        <taxon>Cyanobacteriota</taxon>
        <taxon>Cyanophyceae</taxon>
        <taxon>Synechococcales</taxon>
        <taxon>Merismopediaceae</taxon>
        <taxon>Merismopedia</taxon>
    </lineage>
</organism>
<evidence type="ECO:0000256" key="1">
    <source>
        <dbReference type="ARBA" id="ARBA00001954"/>
    </source>
</evidence>
<evidence type="ECO:0000313" key="14">
    <source>
        <dbReference type="EMBL" id="PSB02442.1"/>
    </source>
</evidence>
<dbReference type="OrthoDB" id="19906at2"/>
<feature type="region of interest" description="Disordered" evidence="11">
    <location>
        <begin position="1"/>
        <end position="31"/>
    </location>
</feature>
<evidence type="ECO:0000256" key="3">
    <source>
        <dbReference type="ARBA" id="ARBA00008749"/>
    </source>
</evidence>
<dbReference type="CDD" id="cd03505">
    <property type="entry name" value="Delta9-FADS-like"/>
    <property type="match status" value="1"/>
</dbReference>
<evidence type="ECO:0000256" key="5">
    <source>
        <dbReference type="ARBA" id="ARBA00022832"/>
    </source>
</evidence>
<evidence type="ECO:0000259" key="13">
    <source>
        <dbReference type="Pfam" id="PF00487"/>
    </source>
</evidence>
<keyword evidence="4 12" id="KW-0812">Transmembrane</keyword>
<reference evidence="14 15" key="2">
    <citation type="submission" date="2018-03" db="EMBL/GenBank/DDBJ databases">
        <title>The ancient ancestry and fast evolution of plastids.</title>
        <authorList>
            <person name="Moore K.R."/>
            <person name="Magnabosco C."/>
            <person name="Momper L."/>
            <person name="Gold D.A."/>
            <person name="Bosak T."/>
            <person name="Fournier G.P."/>
        </authorList>
    </citation>
    <scope>NUCLEOTIDE SEQUENCE [LARGE SCALE GENOMIC DNA]</scope>
    <source>
        <strain evidence="14 15">CCAP 1448/3</strain>
    </source>
</reference>
<keyword evidence="9" id="KW-0443">Lipid metabolism</keyword>
<evidence type="ECO:0000313" key="15">
    <source>
        <dbReference type="Proteomes" id="UP000238762"/>
    </source>
</evidence>
<dbReference type="EMBL" id="PVWJ01000060">
    <property type="protein sequence ID" value="PSB02442.1"/>
    <property type="molecule type" value="Genomic_DNA"/>
</dbReference>
<comment type="subcellular location">
    <subcellularLocation>
        <location evidence="2">Membrane</location>
        <topology evidence="2">Multi-pass membrane protein</topology>
    </subcellularLocation>
</comment>
<keyword evidence="7" id="KW-0560">Oxidoreductase</keyword>
<dbReference type="InterPro" id="IPR005804">
    <property type="entry name" value="FA_desaturase_dom"/>
</dbReference>
<feature type="transmembrane region" description="Helical" evidence="12">
    <location>
        <begin position="86"/>
        <end position="107"/>
    </location>
</feature>
<dbReference type="GO" id="GO:0016717">
    <property type="term" value="F:oxidoreductase activity, acting on paired donors, with oxidation of a pair of donors resulting in the reduction of molecular oxygen to two molecules of water"/>
    <property type="evidence" value="ECO:0007669"/>
    <property type="project" value="InterPro"/>
</dbReference>
<comment type="similarity">
    <text evidence="3">Belongs to the fatty acid desaturase type 2 family.</text>
</comment>
<evidence type="ECO:0000256" key="4">
    <source>
        <dbReference type="ARBA" id="ARBA00022692"/>
    </source>
</evidence>
<name>A0A2T1C2G7_9CYAN</name>
<dbReference type="GO" id="GO:0016020">
    <property type="term" value="C:membrane"/>
    <property type="evidence" value="ECO:0007669"/>
    <property type="project" value="UniProtKB-SubCell"/>
</dbReference>
<dbReference type="InterPro" id="IPR015876">
    <property type="entry name" value="Acyl-CoA_DS"/>
</dbReference>
<dbReference type="Proteomes" id="UP000238762">
    <property type="component" value="Unassembled WGS sequence"/>
</dbReference>
<accession>A0A2T1C2G7</accession>
<keyword evidence="5" id="KW-0276">Fatty acid metabolism</keyword>
<evidence type="ECO:0000256" key="8">
    <source>
        <dbReference type="ARBA" id="ARBA00023004"/>
    </source>
</evidence>
<evidence type="ECO:0000256" key="11">
    <source>
        <dbReference type="SAM" id="MobiDB-lite"/>
    </source>
</evidence>
<evidence type="ECO:0000256" key="7">
    <source>
        <dbReference type="ARBA" id="ARBA00023002"/>
    </source>
</evidence>
<dbReference type="Pfam" id="PF00487">
    <property type="entry name" value="FA_desaturase"/>
    <property type="match status" value="1"/>
</dbReference>
<dbReference type="AlphaFoldDB" id="A0A2T1C2G7"/>
<keyword evidence="8" id="KW-0408">Iron</keyword>
<dbReference type="PANTHER" id="PTHR11351:SF3">
    <property type="entry name" value="BLL4393 PROTEIN"/>
    <property type="match status" value="1"/>
</dbReference>
<comment type="caution">
    <text evidence="14">The sequence shown here is derived from an EMBL/GenBank/DDBJ whole genome shotgun (WGS) entry which is preliminary data.</text>
</comment>
<evidence type="ECO:0000256" key="6">
    <source>
        <dbReference type="ARBA" id="ARBA00022989"/>
    </source>
</evidence>